<dbReference type="PANTHER" id="PTHR43386">
    <property type="entry name" value="OLIGOPEPTIDE TRANSPORT SYSTEM PERMEASE PROTEIN APPC"/>
    <property type="match status" value="1"/>
</dbReference>
<dbReference type="InterPro" id="IPR025966">
    <property type="entry name" value="OppC_N"/>
</dbReference>
<proteinExistence type="inferred from homology"/>
<keyword evidence="4 7" id="KW-0812">Transmembrane</keyword>
<feature type="transmembrane region" description="Helical" evidence="7">
    <location>
        <begin position="212"/>
        <end position="232"/>
    </location>
</feature>
<evidence type="ECO:0000313" key="10">
    <source>
        <dbReference type="Proteomes" id="UP000683246"/>
    </source>
</evidence>
<keyword evidence="3" id="KW-1003">Cell membrane</keyword>
<accession>A0A8J8MN82</accession>
<evidence type="ECO:0000256" key="6">
    <source>
        <dbReference type="ARBA" id="ARBA00023136"/>
    </source>
</evidence>
<feature type="transmembrane region" description="Helical" evidence="7">
    <location>
        <begin position="28"/>
        <end position="49"/>
    </location>
</feature>
<evidence type="ECO:0000256" key="1">
    <source>
        <dbReference type="ARBA" id="ARBA00004651"/>
    </source>
</evidence>
<dbReference type="GO" id="GO:0055085">
    <property type="term" value="P:transmembrane transport"/>
    <property type="evidence" value="ECO:0007669"/>
    <property type="project" value="InterPro"/>
</dbReference>
<keyword evidence="5 7" id="KW-1133">Transmembrane helix</keyword>
<dbReference type="PANTHER" id="PTHR43386:SF1">
    <property type="entry name" value="D,D-DIPEPTIDE TRANSPORT SYSTEM PERMEASE PROTEIN DDPC-RELATED"/>
    <property type="match status" value="1"/>
</dbReference>
<evidence type="ECO:0000256" key="2">
    <source>
        <dbReference type="ARBA" id="ARBA00022448"/>
    </source>
</evidence>
<dbReference type="InterPro" id="IPR050366">
    <property type="entry name" value="BP-dependent_transpt_permease"/>
</dbReference>
<dbReference type="Proteomes" id="UP000683246">
    <property type="component" value="Chromosome"/>
</dbReference>
<evidence type="ECO:0000256" key="3">
    <source>
        <dbReference type="ARBA" id="ARBA00022475"/>
    </source>
</evidence>
<gene>
    <name evidence="9" type="ORF">HZI73_19450</name>
</gene>
<comment type="similarity">
    <text evidence="7">Belongs to the binding-protein-dependent transport system permease family.</text>
</comment>
<dbReference type="KEGG" id="vpy:HZI73_19450"/>
<protein>
    <submittedName>
        <fullName evidence="9">ABC transporter permease</fullName>
    </submittedName>
</protein>
<dbReference type="CDD" id="cd06261">
    <property type="entry name" value="TM_PBP2"/>
    <property type="match status" value="1"/>
</dbReference>
<keyword evidence="10" id="KW-1185">Reference proteome</keyword>
<dbReference type="Pfam" id="PF00528">
    <property type="entry name" value="BPD_transp_1"/>
    <property type="match status" value="1"/>
</dbReference>
<evidence type="ECO:0000256" key="5">
    <source>
        <dbReference type="ARBA" id="ARBA00022989"/>
    </source>
</evidence>
<dbReference type="EMBL" id="CP058649">
    <property type="protein sequence ID" value="QUI24338.1"/>
    <property type="molecule type" value="Genomic_DNA"/>
</dbReference>
<sequence>MAKDSMKSHEKIISPTRLIMMKFRANRMAMIGFWIFIAIVVIVLLTTLYTRLIHYDFADLSNISGGKYEPPSSDNWFGTDKYGRDYFYRVITGGYIALQVAVLATLLTIGIGVVIGAISGYFGGYIDLVLMRIAEIVISFPFLAIAIAISAIFSDYPAKVRLFIMIFIIGILRWPGLARMVRGQILSLKEQEFMTATRVMGISTFSQITKHLIPNVIAYVIVSATIGFAGAIMSEAGLSYLGLSVTEPVATWGGLLQRSATSTVMKNYWWLWVFPGALLSMMVMSVNLIGEGLRDAVDPKSDIIKRRSLFSWLFGSFIAKRFGGANGGKRTGSK</sequence>
<evidence type="ECO:0000256" key="7">
    <source>
        <dbReference type="RuleBase" id="RU363032"/>
    </source>
</evidence>
<dbReference type="InterPro" id="IPR000515">
    <property type="entry name" value="MetI-like"/>
</dbReference>
<evidence type="ECO:0000256" key="4">
    <source>
        <dbReference type="ARBA" id="ARBA00022692"/>
    </source>
</evidence>
<dbReference type="PROSITE" id="PS50928">
    <property type="entry name" value="ABC_TM1"/>
    <property type="match status" value="1"/>
</dbReference>
<evidence type="ECO:0000313" key="9">
    <source>
        <dbReference type="EMBL" id="QUI24338.1"/>
    </source>
</evidence>
<dbReference type="AlphaFoldDB" id="A0A8J8MN82"/>
<feature type="transmembrane region" description="Helical" evidence="7">
    <location>
        <begin position="96"/>
        <end position="121"/>
    </location>
</feature>
<evidence type="ECO:0000259" key="8">
    <source>
        <dbReference type="PROSITE" id="PS50928"/>
    </source>
</evidence>
<feature type="transmembrane region" description="Helical" evidence="7">
    <location>
        <begin position="133"/>
        <end position="154"/>
    </location>
</feature>
<keyword evidence="2 7" id="KW-0813">Transport</keyword>
<feature type="transmembrane region" description="Helical" evidence="7">
    <location>
        <begin position="268"/>
        <end position="289"/>
    </location>
</feature>
<keyword evidence="6 7" id="KW-0472">Membrane</keyword>
<dbReference type="InterPro" id="IPR035906">
    <property type="entry name" value="MetI-like_sf"/>
</dbReference>
<comment type="subcellular location">
    <subcellularLocation>
        <location evidence="1 7">Cell membrane</location>
        <topology evidence="1 7">Multi-pass membrane protein</topology>
    </subcellularLocation>
</comment>
<dbReference type="GO" id="GO:0005886">
    <property type="term" value="C:plasma membrane"/>
    <property type="evidence" value="ECO:0007669"/>
    <property type="project" value="UniProtKB-SubCell"/>
</dbReference>
<dbReference type="Pfam" id="PF12911">
    <property type="entry name" value="OppC_N"/>
    <property type="match status" value="1"/>
</dbReference>
<dbReference type="SUPFAM" id="SSF161098">
    <property type="entry name" value="MetI-like"/>
    <property type="match status" value="1"/>
</dbReference>
<reference evidence="9" key="1">
    <citation type="submission" date="2020-07" db="EMBL/GenBank/DDBJ databases">
        <title>Vallitalea pronyensis genome.</title>
        <authorList>
            <person name="Postec A."/>
        </authorList>
    </citation>
    <scope>NUCLEOTIDE SEQUENCE</scope>
    <source>
        <strain evidence="9">FatNI3</strain>
    </source>
</reference>
<dbReference type="RefSeq" id="WP_212695033.1">
    <property type="nucleotide sequence ID" value="NZ_CP058649.1"/>
</dbReference>
<name>A0A8J8MN82_9FIRM</name>
<organism evidence="9 10">
    <name type="scientific">Vallitalea pronyensis</name>
    <dbReference type="NCBI Taxonomy" id="1348613"/>
    <lineage>
        <taxon>Bacteria</taxon>
        <taxon>Bacillati</taxon>
        <taxon>Bacillota</taxon>
        <taxon>Clostridia</taxon>
        <taxon>Lachnospirales</taxon>
        <taxon>Vallitaleaceae</taxon>
        <taxon>Vallitalea</taxon>
    </lineage>
</organism>
<feature type="domain" description="ABC transmembrane type-1" evidence="8">
    <location>
        <begin position="94"/>
        <end position="290"/>
    </location>
</feature>
<dbReference type="Gene3D" id="1.10.3720.10">
    <property type="entry name" value="MetI-like"/>
    <property type="match status" value="1"/>
</dbReference>
<feature type="transmembrane region" description="Helical" evidence="7">
    <location>
        <begin position="160"/>
        <end position="181"/>
    </location>
</feature>